<proteinExistence type="predicted"/>
<dbReference type="PROSITE" id="PS51354">
    <property type="entry name" value="GLUTAREDOXIN_2"/>
    <property type="match status" value="1"/>
</dbReference>
<protein>
    <submittedName>
        <fullName evidence="2">Uncharacterized protein</fullName>
    </submittedName>
</protein>
<keyword evidence="3" id="KW-1185">Reference proteome</keyword>
<accession>A0A6A4M5M5</accession>
<feature type="non-terminal residue" evidence="2">
    <location>
        <position position="1"/>
    </location>
</feature>
<gene>
    <name evidence="2" type="ORF">C3L33_04292</name>
</gene>
<evidence type="ECO:0000313" key="3">
    <source>
        <dbReference type="Proteomes" id="UP000428333"/>
    </source>
</evidence>
<name>A0A6A4M5M5_9ERIC</name>
<feature type="region of interest" description="Disordered" evidence="1">
    <location>
        <begin position="30"/>
        <end position="49"/>
    </location>
</feature>
<dbReference type="EMBL" id="QEFC01000552">
    <property type="protein sequence ID" value="KAE9463791.1"/>
    <property type="molecule type" value="Genomic_DNA"/>
</dbReference>
<reference evidence="2 3" key="1">
    <citation type="journal article" date="2019" name="Genome Biol. Evol.">
        <title>The Rhododendron genome and chromosomal organization provide insight into shared whole-genome duplications across the heath family (Ericaceae).</title>
        <authorList>
            <person name="Soza V.L."/>
            <person name="Lindsley D."/>
            <person name="Waalkes A."/>
            <person name="Ramage E."/>
            <person name="Patwardhan R.P."/>
            <person name="Burton J.N."/>
            <person name="Adey A."/>
            <person name="Kumar A."/>
            <person name="Qiu R."/>
            <person name="Shendure J."/>
            <person name="Hall B."/>
        </authorList>
    </citation>
    <scope>NUCLEOTIDE SEQUENCE [LARGE SCALE GENOMIC DNA]</scope>
    <source>
        <strain evidence="2">RSF 1966-606</strain>
    </source>
</reference>
<comment type="caution">
    <text evidence="2">The sequence shown here is derived from an EMBL/GenBank/DDBJ whole genome shotgun (WGS) entry which is preliminary data.</text>
</comment>
<dbReference type="OrthoDB" id="418495at2759"/>
<organism evidence="2 3">
    <name type="scientific">Rhododendron williamsianum</name>
    <dbReference type="NCBI Taxonomy" id="262921"/>
    <lineage>
        <taxon>Eukaryota</taxon>
        <taxon>Viridiplantae</taxon>
        <taxon>Streptophyta</taxon>
        <taxon>Embryophyta</taxon>
        <taxon>Tracheophyta</taxon>
        <taxon>Spermatophyta</taxon>
        <taxon>Magnoliopsida</taxon>
        <taxon>eudicotyledons</taxon>
        <taxon>Gunneridae</taxon>
        <taxon>Pentapetalae</taxon>
        <taxon>asterids</taxon>
        <taxon>Ericales</taxon>
        <taxon>Ericaceae</taxon>
        <taxon>Ericoideae</taxon>
        <taxon>Rhodoreae</taxon>
        <taxon>Rhododendron</taxon>
    </lineage>
</organism>
<sequence>MTASFGSRLEETVKKTITENPVVVYSKSWCSSDRSPRTTTAEGSRKGNRTTYCPKRFYCSKEMMAEVFCLFHDQEENTLAVVQIGIKYNTEKLDLPGLILSSIANTVKLYRKGELESLLSEAGSSKTES</sequence>
<feature type="compositionally biased region" description="Polar residues" evidence="1">
    <location>
        <begin position="30"/>
        <end position="42"/>
    </location>
</feature>
<dbReference type="AlphaFoldDB" id="A0A6A4M5M5"/>
<evidence type="ECO:0000313" key="2">
    <source>
        <dbReference type="EMBL" id="KAE9463791.1"/>
    </source>
</evidence>
<dbReference type="Proteomes" id="UP000428333">
    <property type="component" value="Linkage Group LG03"/>
</dbReference>
<evidence type="ECO:0000256" key="1">
    <source>
        <dbReference type="SAM" id="MobiDB-lite"/>
    </source>
</evidence>
<dbReference type="Gene3D" id="3.40.30.10">
    <property type="entry name" value="Glutaredoxin"/>
    <property type="match status" value="1"/>
</dbReference>